<evidence type="ECO:0000256" key="5">
    <source>
        <dbReference type="ARBA" id="ARBA00022679"/>
    </source>
</evidence>
<evidence type="ECO:0000259" key="7">
    <source>
        <dbReference type="Pfam" id="PF08323"/>
    </source>
</evidence>
<dbReference type="PANTHER" id="PTHR46083">
    <property type="match status" value="1"/>
</dbReference>
<dbReference type="Gene3D" id="3.40.50.2000">
    <property type="entry name" value="Glycogen Phosphorylase B"/>
    <property type="match status" value="1"/>
</dbReference>
<keyword evidence="5" id="KW-0808">Transferase</keyword>
<evidence type="ECO:0000256" key="2">
    <source>
        <dbReference type="ARBA" id="ARBA00004727"/>
    </source>
</evidence>
<keyword evidence="6" id="KW-0750">Starch biosynthesis</keyword>
<evidence type="ECO:0000256" key="1">
    <source>
        <dbReference type="ARBA" id="ARBA00001478"/>
    </source>
</evidence>
<comment type="catalytic activity">
    <reaction evidence="1">
        <text>[(1-&gt;4)-alpha-D-glucosyl](n) + ADP-alpha-D-glucose = [(1-&gt;4)-alpha-D-glucosyl](n+1) + ADP + H(+)</text>
        <dbReference type="Rhea" id="RHEA:18189"/>
        <dbReference type="Rhea" id="RHEA-COMP:9584"/>
        <dbReference type="Rhea" id="RHEA-COMP:9587"/>
        <dbReference type="ChEBI" id="CHEBI:15378"/>
        <dbReference type="ChEBI" id="CHEBI:15444"/>
        <dbReference type="ChEBI" id="CHEBI:57498"/>
        <dbReference type="ChEBI" id="CHEBI:456216"/>
        <dbReference type="EC" id="2.4.1.21"/>
    </reaction>
</comment>
<accession>A0ABR2G100</accession>
<keyword evidence="9" id="KW-1185">Reference proteome</keyword>
<feature type="domain" description="Starch synthase catalytic" evidence="7">
    <location>
        <begin position="20"/>
        <end position="78"/>
    </location>
</feature>
<evidence type="ECO:0000313" key="8">
    <source>
        <dbReference type="EMBL" id="KAK8589861.1"/>
    </source>
</evidence>
<name>A0ABR2G100_9ROSI</name>
<evidence type="ECO:0000256" key="4">
    <source>
        <dbReference type="ARBA" id="ARBA00022676"/>
    </source>
</evidence>
<protein>
    <recommendedName>
        <fullName evidence="3">starch synthase</fullName>
        <ecNumber evidence="3">2.4.1.21</ecNumber>
    </recommendedName>
</protein>
<dbReference type="EMBL" id="JBBPBM010000004">
    <property type="protein sequence ID" value="KAK8589861.1"/>
    <property type="molecule type" value="Genomic_DNA"/>
</dbReference>
<dbReference type="PANTHER" id="PTHR46083:SF5">
    <property type="entry name" value="STARCH SYNTHASE 3, CHLOROPLASTIC_AMYLOPLASTIC"/>
    <property type="match status" value="1"/>
</dbReference>
<dbReference type="Proteomes" id="UP001472677">
    <property type="component" value="Unassembled WGS sequence"/>
</dbReference>
<reference evidence="8 9" key="1">
    <citation type="journal article" date="2024" name="G3 (Bethesda)">
        <title>Genome assembly of Hibiscus sabdariffa L. provides insights into metabolisms of medicinal natural products.</title>
        <authorList>
            <person name="Kim T."/>
        </authorList>
    </citation>
    <scope>NUCLEOTIDE SEQUENCE [LARGE SCALE GENOMIC DNA]</scope>
    <source>
        <strain evidence="8">TK-2024</strain>
        <tissue evidence="8">Old leaves</tissue>
    </source>
</reference>
<dbReference type="EC" id="2.4.1.21" evidence="3"/>
<evidence type="ECO:0000256" key="6">
    <source>
        <dbReference type="ARBA" id="ARBA00022922"/>
    </source>
</evidence>
<proteinExistence type="predicted"/>
<organism evidence="8 9">
    <name type="scientific">Hibiscus sabdariffa</name>
    <name type="common">roselle</name>
    <dbReference type="NCBI Taxonomy" id="183260"/>
    <lineage>
        <taxon>Eukaryota</taxon>
        <taxon>Viridiplantae</taxon>
        <taxon>Streptophyta</taxon>
        <taxon>Embryophyta</taxon>
        <taxon>Tracheophyta</taxon>
        <taxon>Spermatophyta</taxon>
        <taxon>Magnoliopsida</taxon>
        <taxon>eudicotyledons</taxon>
        <taxon>Gunneridae</taxon>
        <taxon>Pentapetalae</taxon>
        <taxon>rosids</taxon>
        <taxon>malvids</taxon>
        <taxon>Malvales</taxon>
        <taxon>Malvaceae</taxon>
        <taxon>Malvoideae</taxon>
        <taxon>Hibiscus</taxon>
    </lineage>
</organism>
<dbReference type="Pfam" id="PF08323">
    <property type="entry name" value="Glyco_transf_5"/>
    <property type="match status" value="1"/>
</dbReference>
<evidence type="ECO:0000313" key="9">
    <source>
        <dbReference type="Proteomes" id="UP001472677"/>
    </source>
</evidence>
<evidence type="ECO:0000256" key="3">
    <source>
        <dbReference type="ARBA" id="ARBA00012588"/>
    </source>
</evidence>
<sequence>MFYDAGEGLTLPTKLFLSGIEIKVWFGKVGSLSVYLLESQNGFIWKDCVYGCNNDAERFDFFCHAALEFLHQGRLQPDHYMHYGLSKTQVVFPIYNLEFGSHIIAKAMQYADKGTTLELKHNVLNPTDLISVEPVVLELIMNSKGGRVMEQDWSWYRPVLDHTMRQRNAKSRLSKDADYYHLQAC</sequence>
<comment type="pathway">
    <text evidence="2">Glycan biosynthesis; starch biosynthesis.</text>
</comment>
<comment type="caution">
    <text evidence="8">The sequence shown here is derived from an EMBL/GenBank/DDBJ whole genome shotgun (WGS) entry which is preliminary data.</text>
</comment>
<dbReference type="InterPro" id="IPR013534">
    <property type="entry name" value="Starch_synth_cat_dom"/>
</dbReference>
<gene>
    <name evidence="8" type="ORF">V6N12_024251</name>
</gene>
<keyword evidence="4" id="KW-0328">Glycosyltransferase</keyword>